<dbReference type="GO" id="GO:0016791">
    <property type="term" value="F:phosphatase activity"/>
    <property type="evidence" value="ECO:0007669"/>
    <property type="project" value="UniProtKB-ARBA"/>
</dbReference>
<evidence type="ECO:0000313" key="1">
    <source>
        <dbReference type="EMBL" id="KAJ8971999.1"/>
    </source>
</evidence>
<evidence type="ECO:0000313" key="2">
    <source>
        <dbReference type="Proteomes" id="UP001162156"/>
    </source>
</evidence>
<keyword evidence="2" id="KW-1185">Reference proteome</keyword>
<accession>A0AAV8ZWS7</accession>
<protein>
    <submittedName>
        <fullName evidence="1">Uncharacterized protein</fullName>
    </submittedName>
</protein>
<dbReference type="Proteomes" id="UP001162156">
    <property type="component" value="Unassembled WGS sequence"/>
</dbReference>
<gene>
    <name evidence="1" type="ORF">NQ314_000430</name>
</gene>
<dbReference type="AlphaFoldDB" id="A0AAV8ZWS7"/>
<sequence>MLSSHDTEMVSVLDSMGAYDLYPPSFAATIIWELRRNSNDEMNYVNVLYKKSSSELVNLVVNGCEFNCQLENFKTVLKPVTVDSQVWKEECLITTN</sequence>
<proteinExistence type="predicted"/>
<dbReference type="EMBL" id="JANEYF010000133">
    <property type="protein sequence ID" value="KAJ8971999.1"/>
    <property type="molecule type" value="Genomic_DNA"/>
</dbReference>
<dbReference type="SUPFAM" id="SSF53254">
    <property type="entry name" value="Phosphoglycerate mutase-like"/>
    <property type="match status" value="1"/>
</dbReference>
<organism evidence="1 2">
    <name type="scientific">Rhamnusium bicolor</name>
    <dbReference type="NCBI Taxonomy" id="1586634"/>
    <lineage>
        <taxon>Eukaryota</taxon>
        <taxon>Metazoa</taxon>
        <taxon>Ecdysozoa</taxon>
        <taxon>Arthropoda</taxon>
        <taxon>Hexapoda</taxon>
        <taxon>Insecta</taxon>
        <taxon>Pterygota</taxon>
        <taxon>Neoptera</taxon>
        <taxon>Endopterygota</taxon>
        <taxon>Coleoptera</taxon>
        <taxon>Polyphaga</taxon>
        <taxon>Cucujiformia</taxon>
        <taxon>Chrysomeloidea</taxon>
        <taxon>Cerambycidae</taxon>
        <taxon>Lepturinae</taxon>
        <taxon>Rhagiini</taxon>
        <taxon>Rhamnusium</taxon>
    </lineage>
</organism>
<dbReference type="Gene3D" id="3.40.50.1240">
    <property type="entry name" value="Phosphoglycerate mutase-like"/>
    <property type="match status" value="1"/>
</dbReference>
<dbReference type="InterPro" id="IPR029033">
    <property type="entry name" value="His_PPase_superfam"/>
</dbReference>
<comment type="caution">
    <text evidence="1">The sequence shown here is derived from an EMBL/GenBank/DDBJ whole genome shotgun (WGS) entry which is preliminary data.</text>
</comment>
<name>A0AAV8ZWS7_9CUCU</name>
<reference evidence="1" key="1">
    <citation type="journal article" date="2023" name="Insect Mol. Biol.">
        <title>Genome sequencing provides insights into the evolution of gene families encoding plant cell wall-degrading enzymes in longhorned beetles.</title>
        <authorList>
            <person name="Shin N.R."/>
            <person name="Okamura Y."/>
            <person name="Kirsch R."/>
            <person name="Pauchet Y."/>
        </authorList>
    </citation>
    <scope>NUCLEOTIDE SEQUENCE</scope>
    <source>
        <strain evidence="1">RBIC_L_NR</strain>
    </source>
</reference>